<proteinExistence type="predicted"/>
<dbReference type="Gene3D" id="1.10.510.10">
    <property type="entry name" value="Transferase(Phosphotransferase) domain 1"/>
    <property type="match status" value="1"/>
</dbReference>
<gene>
    <name evidence="5" type="ORF">H310_08715</name>
</gene>
<dbReference type="PROSITE" id="PS00108">
    <property type="entry name" value="PROTEIN_KINASE_ST"/>
    <property type="match status" value="1"/>
</dbReference>
<dbReference type="PROSITE" id="PS50011">
    <property type="entry name" value="PROTEIN_KINASE_DOM"/>
    <property type="match status" value="1"/>
</dbReference>
<dbReference type="InterPro" id="IPR032675">
    <property type="entry name" value="LRR_dom_sf"/>
</dbReference>
<keyword evidence="5" id="KW-0418">Kinase</keyword>
<protein>
    <submittedName>
        <fullName evidence="5">TKL protein kinase</fullName>
    </submittedName>
</protein>
<dbReference type="PROSITE" id="PS51450">
    <property type="entry name" value="LRR"/>
    <property type="match status" value="1"/>
</dbReference>
<dbReference type="Gene3D" id="3.30.200.20">
    <property type="entry name" value="Phosphorylase Kinase, domain 1"/>
    <property type="match status" value="1"/>
</dbReference>
<sequence>MASAQASGATLTTKCTNKTSVACVVSGTKEIDVPYSGGSYFYVNDDVEYIDFFPSKPTTIYVQGGDNGVKVNRLNPVLTGDHANTPLNVEDLSIRYQNLTEAVNLVKWPASLRSLDLTGNKIRTMNSSFSLPPKLRSLSVSTNEMTVFDNVMLPESLESINFDVNQFDVFNVNNASFAVLKTAKVLTDRIIRHTGTCNGVKDTFLGTPFTPVKGGTPSAALTHTACVVLSSVVPTGEPGGPTSKAPVVHGDVTQPPATMEESSSLGLIVDLSAAAVVVVGVVLFVVLRRRRSRRNGNFSHHHAKAVTAITSDALPDHAIAADYHNHHTHGASSHLSSHVSNGSSFQDQSTFGYVYDIRGDADLINYRIPKRELQNKTICGSGGFATVYRATFHDQVVAVKELTANMHGHAQHRHIQAFMNEIKLFATLNHNNIVRFVGVSWTTLNDLAVVSEFMSEGDLRDLLVRDAVPQHLHWFESSSMGFPSSVSKLSLAINIADAITYLHSFSPAILHRDLKSRNVLLSEAFVAKLTDFGISREASDETMTVEAGTAAWTAPEVLTNSGHYDEKADIYSLGVVLSELDTWQIPYSSGTSGSGYSNVQMAMLVAAGKLAPSFRTDCPPEVLQLARACLEMDPENRPKASKVAYELRRLHSTYLRQKGKH</sequence>
<accession>A0A024TWP9</accession>
<dbReference type="Gene3D" id="3.80.10.10">
    <property type="entry name" value="Ribonuclease Inhibitor"/>
    <property type="match status" value="1"/>
</dbReference>
<dbReference type="PANTHER" id="PTHR44329:SF214">
    <property type="entry name" value="PROTEIN KINASE DOMAIN-CONTAINING PROTEIN"/>
    <property type="match status" value="1"/>
</dbReference>
<feature type="domain" description="Protein kinase" evidence="4">
    <location>
        <begin position="373"/>
        <end position="654"/>
    </location>
</feature>
<keyword evidence="1" id="KW-0433">Leucine-rich repeat</keyword>
<feature type="transmembrane region" description="Helical" evidence="3">
    <location>
        <begin position="265"/>
        <end position="287"/>
    </location>
</feature>
<keyword evidence="2" id="KW-0677">Repeat</keyword>
<dbReference type="SUPFAM" id="SSF52075">
    <property type="entry name" value="Outer arm dynein light chain 1"/>
    <property type="match status" value="1"/>
</dbReference>
<organism evidence="5">
    <name type="scientific">Aphanomyces invadans</name>
    <dbReference type="NCBI Taxonomy" id="157072"/>
    <lineage>
        <taxon>Eukaryota</taxon>
        <taxon>Sar</taxon>
        <taxon>Stramenopiles</taxon>
        <taxon>Oomycota</taxon>
        <taxon>Saprolegniomycetes</taxon>
        <taxon>Saprolegniales</taxon>
        <taxon>Verrucalvaceae</taxon>
        <taxon>Aphanomyces</taxon>
    </lineage>
</organism>
<name>A0A024TWP9_9STRA</name>
<evidence type="ECO:0000259" key="4">
    <source>
        <dbReference type="PROSITE" id="PS50011"/>
    </source>
</evidence>
<dbReference type="OrthoDB" id="4062651at2759"/>
<dbReference type="SMART" id="SM00220">
    <property type="entry name" value="S_TKc"/>
    <property type="match status" value="1"/>
</dbReference>
<dbReference type="InterPro" id="IPR000719">
    <property type="entry name" value="Prot_kinase_dom"/>
</dbReference>
<dbReference type="GO" id="GO:0005524">
    <property type="term" value="F:ATP binding"/>
    <property type="evidence" value="ECO:0007669"/>
    <property type="project" value="InterPro"/>
</dbReference>
<dbReference type="RefSeq" id="XP_008872792.1">
    <property type="nucleotide sequence ID" value="XM_008874570.1"/>
</dbReference>
<dbReference type="CDD" id="cd13999">
    <property type="entry name" value="STKc_MAP3K-like"/>
    <property type="match status" value="1"/>
</dbReference>
<dbReference type="GeneID" id="20085765"/>
<dbReference type="VEuPathDB" id="FungiDB:H310_08715"/>
<keyword evidence="3" id="KW-1133">Transmembrane helix</keyword>
<dbReference type="EMBL" id="KI913969">
    <property type="protein sequence ID" value="ETV98595.1"/>
    <property type="molecule type" value="Genomic_DNA"/>
</dbReference>
<dbReference type="SUPFAM" id="SSF56112">
    <property type="entry name" value="Protein kinase-like (PK-like)"/>
    <property type="match status" value="1"/>
</dbReference>
<keyword evidence="3" id="KW-0812">Transmembrane</keyword>
<dbReference type="STRING" id="157072.A0A024TWP9"/>
<dbReference type="eggNOG" id="KOG0192">
    <property type="taxonomic scope" value="Eukaryota"/>
</dbReference>
<evidence type="ECO:0000256" key="1">
    <source>
        <dbReference type="ARBA" id="ARBA00022614"/>
    </source>
</evidence>
<dbReference type="InterPro" id="IPR008271">
    <property type="entry name" value="Ser/Thr_kinase_AS"/>
</dbReference>
<dbReference type="PANTHER" id="PTHR44329">
    <property type="entry name" value="SERINE/THREONINE-PROTEIN KINASE TNNI3K-RELATED"/>
    <property type="match status" value="1"/>
</dbReference>
<dbReference type="InterPro" id="IPR001611">
    <property type="entry name" value="Leu-rich_rpt"/>
</dbReference>
<keyword evidence="3" id="KW-0472">Membrane</keyword>
<dbReference type="InterPro" id="IPR051681">
    <property type="entry name" value="Ser/Thr_Kinases-Pseudokinases"/>
</dbReference>
<dbReference type="InterPro" id="IPR011009">
    <property type="entry name" value="Kinase-like_dom_sf"/>
</dbReference>
<dbReference type="GO" id="GO:0004674">
    <property type="term" value="F:protein serine/threonine kinase activity"/>
    <property type="evidence" value="ECO:0007669"/>
    <property type="project" value="TreeGrafter"/>
</dbReference>
<keyword evidence="5" id="KW-0808">Transferase</keyword>
<dbReference type="Pfam" id="PF00069">
    <property type="entry name" value="Pkinase"/>
    <property type="match status" value="1"/>
</dbReference>
<reference evidence="5" key="1">
    <citation type="submission" date="2013-12" db="EMBL/GenBank/DDBJ databases">
        <title>The Genome Sequence of Aphanomyces invadans NJM9701.</title>
        <authorList>
            <consortium name="The Broad Institute Genomics Platform"/>
            <person name="Russ C."/>
            <person name="Tyler B."/>
            <person name="van West P."/>
            <person name="Dieguez-Uribeondo J."/>
            <person name="Young S.K."/>
            <person name="Zeng Q."/>
            <person name="Gargeya S."/>
            <person name="Fitzgerald M."/>
            <person name="Abouelleil A."/>
            <person name="Alvarado L."/>
            <person name="Chapman S.B."/>
            <person name="Gainer-Dewar J."/>
            <person name="Goldberg J."/>
            <person name="Griggs A."/>
            <person name="Gujja S."/>
            <person name="Hansen M."/>
            <person name="Howarth C."/>
            <person name="Imamovic A."/>
            <person name="Ireland A."/>
            <person name="Larimer J."/>
            <person name="McCowan C."/>
            <person name="Murphy C."/>
            <person name="Pearson M."/>
            <person name="Poon T.W."/>
            <person name="Priest M."/>
            <person name="Roberts A."/>
            <person name="Saif S."/>
            <person name="Shea T."/>
            <person name="Sykes S."/>
            <person name="Wortman J."/>
            <person name="Nusbaum C."/>
            <person name="Birren B."/>
        </authorList>
    </citation>
    <scope>NUCLEOTIDE SEQUENCE [LARGE SCALE GENOMIC DNA]</scope>
    <source>
        <strain evidence="5">NJM9701</strain>
    </source>
</reference>
<evidence type="ECO:0000313" key="5">
    <source>
        <dbReference type="EMBL" id="ETV98595.1"/>
    </source>
</evidence>
<evidence type="ECO:0000256" key="3">
    <source>
        <dbReference type="SAM" id="Phobius"/>
    </source>
</evidence>
<evidence type="ECO:0000256" key="2">
    <source>
        <dbReference type="ARBA" id="ARBA00022737"/>
    </source>
</evidence>
<dbReference type="AlphaFoldDB" id="A0A024TWP9"/>